<feature type="compositionally biased region" description="Polar residues" evidence="1">
    <location>
        <begin position="108"/>
        <end position="118"/>
    </location>
</feature>
<dbReference type="RefSeq" id="XP_060297823.1">
    <property type="nucleotide sequence ID" value="XM_060447632.1"/>
</dbReference>
<dbReference type="AlphaFoldDB" id="A0AA40ATV5"/>
<evidence type="ECO:0000256" key="1">
    <source>
        <dbReference type="SAM" id="MobiDB-lite"/>
    </source>
</evidence>
<comment type="caution">
    <text evidence="2">The sequence shown here is derived from an EMBL/GenBank/DDBJ whole genome shotgun (WGS) entry which is preliminary data.</text>
</comment>
<keyword evidence="3" id="KW-1185">Reference proteome</keyword>
<feature type="region of interest" description="Disordered" evidence="1">
    <location>
        <begin position="168"/>
        <end position="191"/>
    </location>
</feature>
<name>A0AA40ATV5_9PEZI</name>
<dbReference type="EMBL" id="JAUIRO010000003">
    <property type="protein sequence ID" value="KAK0721899.1"/>
    <property type="molecule type" value="Genomic_DNA"/>
</dbReference>
<proteinExistence type="predicted"/>
<gene>
    <name evidence="2" type="ORF">B0T26DRAFT_850142</name>
</gene>
<sequence>MQENILPAHLASHGIEICPIPTCRAEMAVGDLSSHFARQHGDTEACPEIGCIEELQTESQLHRHLVEFHSLVRCPFCGELSESDTWMQHITTCSACPERLRPDRTSREGNTPTSTARAGTNPGASPISGSDPQELATTLYQQLQSTENLEAANTHKQLCAALGLQLNPRSQKRTASPAPGPRNQKIRLRTL</sequence>
<evidence type="ECO:0000313" key="2">
    <source>
        <dbReference type="EMBL" id="KAK0721899.1"/>
    </source>
</evidence>
<dbReference type="GeneID" id="85330902"/>
<protein>
    <submittedName>
        <fullName evidence="2">Uncharacterized protein</fullName>
    </submittedName>
</protein>
<reference evidence="2" key="1">
    <citation type="submission" date="2023-06" db="EMBL/GenBank/DDBJ databases">
        <title>Genome-scale phylogeny and comparative genomics of the fungal order Sordariales.</title>
        <authorList>
            <consortium name="Lawrence Berkeley National Laboratory"/>
            <person name="Hensen N."/>
            <person name="Bonometti L."/>
            <person name="Westerberg I."/>
            <person name="Brannstrom I.O."/>
            <person name="Guillou S."/>
            <person name="Cros-Aarteil S."/>
            <person name="Calhoun S."/>
            <person name="Haridas S."/>
            <person name="Kuo A."/>
            <person name="Mondo S."/>
            <person name="Pangilinan J."/>
            <person name="Riley R."/>
            <person name="LaButti K."/>
            <person name="Andreopoulos B."/>
            <person name="Lipzen A."/>
            <person name="Chen C."/>
            <person name="Yanf M."/>
            <person name="Daum C."/>
            <person name="Ng V."/>
            <person name="Clum A."/>
            <person name="Steindorff A."/>
            <person name="Ohm R."/>
            <person name="Martin F."/>
            <person name="Silar P."/>
            <person name="Natvig D."/>
            <person name="Lalanne C."/>
            <person name="Gautier V."/>
            <person name="Ament-velasquez S.L."/>
            <person name="Kruys A."/>
            <person name="Hutchinson M.I."/>
            <person name="Powell A.J."/>
            <person name="Barry K."/>
            <person name="Miller A.N."/>
            <person name="Grigoriev I.V."/>
            <person name="Debuchy R."/>
            <person name="Gladieux P."/>
            <person name="Thoren M.H."/>
            <person name="Johannesson H."/>
        </authorList>
    </citation>
    <scope>NUCLEOTIDE SEQUENCE</scope>
    <source>
        <strain evidence="2">SMH2392-1A</strain>
    </source>
</reference>
<organism evidence="2 3">
    <name type="scientific">Lasiosphaeria miniovina</name>
    <dbReference type="NCBI Taxonomy" id="1954250"/>
    <lineage>
        <taxon>Eukaryota</taxon>
        <taxon>Fungi</taxon>
        <taxon>Dikarya</taxon>
        <taxon>Ascomycota</taxon>
        <taxon>Pezizomycotina</taxon>
        <taxon>Sordariomycetes</taxon>
        <taxon>Sordariomycetidae</taxon>
        <taxon>Sordariales</taxon>
        <taxon>Lasiosphaeriaceae</taxon>
        <taxon>Lasiosphaeria</taxon>
    </lineage>
</organism>
<feature type="region of interest" description="Disordered" evidence="1">
    <location>
        <begin position="99"/>
        <end position="132"/>
    </location>
</feature>
<evidence type="ECO:0000313" key="3">
    <source>
        <dbReference type="Proteomes" id="UP001172101"/>
    </source>
</evidence>
<dbReference type="Proteomes" id="UP001172101">
    <property type="component" value="Unassembled WGS sequence"/>
</dbReference>
<accession>A0AA40ATV5</accession>